<evidence type="ECO:0000256" key="1">
    <source>
        <dbReference type="SAM" id="Coils"/>
    </source>
</evidence>
<keyword evidence="4" id="KW-1185">Reference proteome</keyword>
<feature type="region of interest" description="Disordered" evidence="2">
    <location>
        <begin position="15"/>
        <end position="42"/>
    </location>
</feature>
<feature type="compositionally biased region" description="Basic and acidic residues" evidence="2">
    <location>
        <begin position="327"/>
        <end position="345"/>
    </location>
</feature>
<comment type="caution">
    <text evidence="3">The sequence shown here is derived from an EMBL/GenBank/DDBJ whole genome shotgun (WGS) entry which is preliminary data.</text>
</comment>
<reference evidence="4" key="1">
    <citation type="journal article" date="2019" name="Int. J. Syst. Evol. Microbiol.">
        <title>The Global Catalogue of Microorganisms (GCM) 10K type strain sequencing project: providing services to taxonomists for standard genome sequencing and annotation.</title>
        <authorList>
            <consortium name="The Broad Institute Genomics Platform"/>
            <consortium name="The Broad Institute Genome Sequencing Center for Infectious Disease"/>
            <person name="Wu L."/>
            <person name="Ma J."/>
        </authorList>
    </citation>
    <scope>NUCLEOTIDE SEQUENCE [LARGE SCALE GENOMIC DNA]</scope>
    <source>
        <strain evidence="4">CGMCC 4.7367</strain>
    </source>
</reference>
<organism evidence="3 4">
    <name type="scientific">Lentzea cavernae</name>
    <dbReference type="NCBI Taxonomy" id="2020703"/>
    <lineage>
        <taxon>Bacteria</taxon>
        <taxon>Bacillati</taxon>
        <taxon>Actinomycetota</taxon>
        <taxon>Actinomycetes</taxon>
        <taxon>Pseudonocardiales</taxon>
        <taxon>Pseudonocardiaceae</taxon>
        <taxon>Lentzea</taxon>
    </lineage>
</organism>
<keyword evidence="1" id="KW-0175">Coiled coil</keyword>
<dbReference type="Proteomes" id="UP000605568">
    <property type="component" value="Unassembled WGS sequence"/>
</dbReference>
<protein>
    <submittedName>
        <fullName evidence="3">Uncharacterized protein</fullName>
    </submittedName>
</protein>
<feature type="region of interest" description="Disordered" evidence="2">
    <location>
        <begin position="318"/>
        <end position="345"/>
    </location>
</feature>
<sequence>MPRDAELDRLKAALDQAGEHRESARQDQDAAWQRREQAKEAMNRMHSLRETANKAQQEAWDRQAALREAMNRAYEAMQVARDVQQAAWESYQGVRSGHSSRIDHLKSREDAAHQNMLAAFDRATDAHNARDGASARRWADEGHGYKAEREACKAERRGLLDVSSDAKAGWERTRPAYQHAKDEFQRARNLFDNAKAERERAQTQQRNAKDAFDRAREAFLAARNEHDRLSVGYKAAKRSFIVAHDRYKDRKTELRAIKEDALSIAAIPVQYRDTAVVRHNPDGSVDVFFGGLVEGDGHFHGHYHFEASGEITYRRDPFQDHGPQNFRGEKYMPDQDTSERRQTERYKEYKRRFDVDW</sequence>
<evidence type="ECO:0000313" key="3">
    <source>
        <dbReference type="EMBL" id="GHH34550.1"/>
    </source>
</evidence>
<dbReference type="RefSeq" id="WP_191297416.1">
    <property type="nucleotide sequence ID" value="NZ_BNAR01000002.1"/>
</dbReference>
<accession>A0ABQ3M7R2</accession>
<gene>
    <name evidence="3" type="ORF">GCM10017774_18720</name>
</gene>
<evidence type="ECO:0000313" key="4">
    <source>
        <dbReference type="Proteomes" id="UP000605568"/>
    </source>
</evidence>
<feature type="coiled-coil region" evidence="1">
    <location>
        <begin position="177"/>
        <end position="218"/>
    </location>
</feature>
<dbReference type="EMBL" id="BNAR01000002">
    <property type="protein sequence ID" value="GHH34550.1"/>
    <property type="molecule type" value="Genomic_DNA"/>
</dbReference>
<evidence type="ECO:0000256" key="2">
    <source>
        <dbReference type="SAM" id="MobiDB-lite"/>
    </source>
</evidence>
<proteinExistence type="predicted"/>
<name>A0ABQ3M7R2_9PSEU</name>